<dbReference type="PROSITE" id="PS51257">
    <property type="entry name" value="PROKAR_LIPOPROTEIN"/>
    <property type="match status" value="1"/>
</dbReference>
<dbReference type="EMBL" id="JAROAS010000016">
    <property type="protein sequence ID" value="MED4128364.1"/>
    <property type="molecule type" value="Genomic_DNA"/>
</dbReference>
<dbReference type="NCBIfam" id="NF033193">
    <property type="entry name" value="lipo_NDxxF"/>
    <property type="match status" value="1"/>
</dbReference>
<proteinExistence type="predicted"/>
<sequence>MKKGCTICFVGLGLLFSACSQDSETHLANNEIEERIHLEEIVVPTDIFISDTVATELTEDELNASIEFYLNACGDLYAVMDQFENATDSGVLLTEEETKLLAETLTLLFDNDKNFSAYIGENTVPASYEENVELIQQYVTGLNQFLYHFDEKVGRFEDAVENLIGGVIRLEDFMLVGDLPSNVNGKAQQKIENFLKEKGISTHLFDQ</sequence>
<feature type="signal peptide" evidence="1">
    <location>
        <begin position="1"/>
        <end position="20"/>
    </location>
</feature>
<name>A0ABU6NKV3_9BACI</name>
<accession>A0ABU6NKV3</accession>
<comment type="caution">
    <text evidence="2">The sequence shown here is derived from an EMBL/GenBank/DDBJ whole genome shotgun (WGS) entry which is preliminary data.</text>
</comment>
<dbReference type="RefSeq" id="WP_328237135.1">
    <property type="nucleotide sequence ID" value="NZ_JAROAS010000016.1"/>
</dbReference>
<keyword evidence="2" id="KW-0449">Lipoprotein</keyword>
<keyword evidence="3" id="KW-1185">Reference proteome</keyword>
<reference evidence="2 3" key="1">
    <citation type="submission" date="2023-03" db="EMBL/GenBank/DDBJ databases">
        <title>Bacillus Genome Sequencing.</title>
        <authorList>
            <person name="Dunlap C."/>
        </authorList>
    </citation>
    <scope>NUCLEOTIDE SEQUENCE [LARGE SCALE GENOMIC DNA]</scope>
    <source>
        <strain evidence="2 3">B-4107</strain>
    </source>
</reference>
<evidence type="ECO:0000313" key="3">
    <source>
        <dbReference type="Proteomes" id="UP001341820"/>
    </source>
</evidence>
<feature type="chain" id="PRO_5045568876" evidence="1">
    <location>
        <begin position="21"/>
        <end position="207"/>
    </location>
</feature>
<protein>
    <submittedName>
        <fullName evidence="2">NDxxF motif lipoprotein</fullName>
    </submittedName>
</protein>
<gene>
    <name evidence="2" type="ORF">P5F74_09505</name>
</gene>
<evidence type="ECO:0000256" key="1">
    <source>
        <dbReference type="SAM" id="SignalP"/>
    </source>
</evidence>
<dbReference type="Proteomes" id="UP001341820">
    <property type="component" value="Unassembled WGS sequence"/>
</dbReference>
<keyword evidence="1" id="KW-0732">Signal</keyword>
<evidence type="ECO:0000313" key="2">
    <source>
        <dbReference type="EMBL" id="MED4128364.1"/>
    </source>
</evidence>
<organism evidence="2 3">
    <name type="scientific">Shouchella miscanthi</name>
    <dbReference type="NCBI Taxonomy" id="2598861"/>
    <lineage>
        <taxon>Bacteria</taxon>
        <taxon>Bacillati</taxon>
        <taxon>Bacillota</taxon>
        <taxon>Bacilli</taxon>
        <taxon>Bacillales</taxon>
        <taxon>Bacillaceae</taxon>
        <taxon>Shouchella</taxon>
    </lineage>
</organism>
<dbReference type="InterPro" id="IPR047903">
    <property type="entry name" value="NDxxF_lipo"/>
</dbReference>